<dbReference type="GO" id="GO:0003960">
    <property type="term" value="F:quinone reductase (NADPH) activity"/>
    <property type="evidence" value="ECO:0007669"/>
    <property type="project" value="TreeGrafter"/>
</dbReference>
<evidence type="ECO:0000256" key="2">
    <source>
        <dbReference type="ARBA" id="ARBA00023002"/>
    </source>
</evidence>
<keyword evidence="2" id="KW-0560">Oxidoreductase</keyword>
<dbReference type="Pfam" id="PF08240">
    <property type="entry name" value="ADH_N"/>
    <property type="match status" value="1"/>
</dbReference>
<keyword evidence="5" id="KW-1185">Reference proteome</keyword>
<comment type="caution">
    <text evidence="4">The sequence shown here is derived from an EMBL/GenBank/DDBJ whole genome shotgun (WGS) entry which is preliminary data.</text>
</comment>
<dbReference type="OrthoDB" id="9797931at2"/>
<dbReference type="Gene3D" id="3.90.180.10">
    <property type="entry name" value="Medium-chain alcohol dehydrogenases, catalytic domain"/>
    <property type="match status" value="1"/>
</dbReference>
<name>A0A316A7P9_9ACTN</name>
<evidence type="ECO:0000313" key="4">
    <source>
        <dbReference type="EMBL" id="PWJ53633.1"/>
    </source>
</evidence>
<keyword evidence="1" id="KW-0521">NADP</keyword>
<dbReference type="Proteomes" id="UP000245469">
    <property type="component" value="Unassembled WGS sequence"/>
</dbReference>
<dbReference type="SMART" id="SM00829">
    <property type="entry name" value="PKS_ER"/>
    <property type="match status" value="1"/>
</dbReference>
<gene>
    <name evidence="4" type="ORF">BXY45_11136</name>
</gene>
<dbReference type="InterPro" id="IPR020843">
    <property type="entry name" value="ER"/>
</dbReference>
<dbReference type="EMBL" id="QGDQ01000011">
    <property type="protein sequence ID" value="PWJ53633.1"/>
    <property type="molecule type" value="Genomic_DNA"/>
</dbReference>
<evidence type="ECO:0000313" key="5">
    <source>
        <dbReference type="Proteomes" id="UP000245469"/>
    </source>
</evidence>
<dbReference type="SUPFAM" id="SSF51735">
    <property type="entry name" value="NAD(P)-binding Rossmann-fold domains"/>
    <property type="match status" value="1"/>
</dbReference>
<dbReference type="InterPro" id="IPR013154">
    <property type="entry name" value="ADH-like_N"/>
</dbReference>
<dbReference type="CDD" id="cd05289">
    <property type="entry name" value="MDR_like_2"/>
    <property type="match status" value="1"/>
</dbReference>
<organism evidence="4 5">
    <name type="scientific">Quadrisphaera granulorum</name>
    <dbReference type="NCBI Taxonomy" id="317664"/>
    <lineage>
        <taxon>Bacteria</taxon>
        <taxon>Bacillati</taxon>
        <taxon>Actinomycetota</taxon>
        <taxon>Actinomycetes</taxon>
        <taxon>Kineosporiales</taxon>
        <taxon>Kineosporiaceae</taxon>
        <taxon>Quadrisphaera</taxon>
    </lineage>
</organism>
<dbReference type="InterPro" id="IPR011032">
    <property type="entry name" value="GroES-like_sf"/>
</dbReference>
<evidence type="ECO:0000259" key="3">
    <source>
        <dbReference type="SMART" id="SM00829"/>
    </source>
</evidence>
<dbReference type="InterPro" id="IPR036291">
    <property type="entry name" value="NAD(P)-bd_dom_sf"/>
</dbReference>
<dbReference type="PANTHER" id="PTHR48106:SF13">
    <property type="entry name" value="QUINONE OXIDOREDUCTASE-RELATED"/>
    <property type="match status" value="1"/>
</dbReference>
<dbReference type="GO" id="GO:0070402">
    <property type="term" value="F:NADPH binding"/>
    <property type="evidence" value="ECO:0007669"/>
    <property type="project" value="TreeGrafter"/>
</dbReference>
<dbReference type="GO" id="GO:0035925">
    <property type="term" value="F:mRNA 3'-UTR AU-rich region binding"/>
    <property type="evidence" value="ECO:0007669"/>
    <property type="project" value="TreeGrafter"/>
</dbReference>
<protein>
    <submittedName>
        <fullName evidence="4">NADPH:quinone reductase-like Zn-dependent oxidoreductase</fullName>
    </submittedName>
</protein>
<feature type="domain" description="Enoyl reductase (ER)" evidence="3">
    <location>
        <begin position="10"/>
        <end position="303"/>
    </location>
</feature>
<dbReference type="RefSeq" id="WP_109774249.1">
    <property type="nucleotide sequence ID" value="NZ_QGDQ01000011.1"/>
</dbReference>
<dbReference type="SUPFAM" id="SSF50129">
    <property type="entry name" value="GroES-like"/>
    <property type="match status" value="1"/>
</dbReference>
<dbReference type="Gene3D" id="3.40.50.720">
    <property type="entry name" value="NAD(P)-binding Rossmann-like Domain"/>
    <property type="match status" value="1"/>
</dbReference>
<dbReference type="PANTHER" id="PTHR48106">
    <property type="entry name" value="QUINONE OXIDOREDUCTASE PIG3-RELATED"/>
    <property type="match status" value="1"/>
</dbReference>
<dbReference type="Pfam" id="PF13602">
    <property type="entry name" value="ADH_zinc_N_2"/>
    <property type="match status" value="1"/>
</dbReference>
<dbReference type="GO" id="GO:0005829">
    <property type="term" value="C:cytosol"/>
    <property type="evidence" value="ECO:0007669"/>
    <property type="project" value="TreeGrafter"/>
</dbReference>
<accession>A0A316A7P9</accession>
<sequence length="305" mass="31067">MLATTITTPGGPEALQLTELPLPEPGAGQVRIRVEAAAVNPVDLMLRSGAFHQLGMITGPRVGVGIDLAGVVDTLGPDLTDDAADRLTPGTRVAAVLAFSPAESLAYAEYAVVPAADLAVVPDGLSSVQAASVPLNSLTAEQALDLLGPARGRTLLVTGAAGAVGGYAAQLASERGFVVSGLARPSDEAFVTSTGATLLTELPTTPAFDAVVDAAVLEPAAIAAVVDDGDYVGVIRVRPYRAERGITVHTVGFHPDGPRLAGLLERSARGELPVRVAEVLPLSEAPKAHRLVEAGGLRGRVVLVP</sequence>
<reference evidence="4 5" key="1">
    <citation type="submission" date="2018-03" db="EMBL/GenBank/DDBJ databases">
        <title>Genomic Encyclopedia of Archaeal and Bacterial Type Strains, Phase II (KMG-II): from individual species to whole genera.</title>
        <authorList>
            <person name="Goeker M."/>
        </authorList>
    </citation>
    <scope>NUCLEOTIDE SEQUENCE [LARGE SCALE GENOMIC DNA]</scope>
    <source>
        <strain evidence="4 5">DSM 44889</strain>
    </source>
</reference>
<dbReference type="AlphaFoldDB" id="A0A316A7P9"/>
<proteinExistence type="predicted"/>
<evidence type="ECO:0000256" key="1">
    <source>
        <dbReference type="ARBA" id="ARBA00022857"/>
    </source>
</evidence>